<gene>
    <name evidence="1" type="primary">BnaC03g47390D</name>
    <name evidence="1" type="ORF">GSBRNA2T00125063001</name>
</gene>
<sequence length="66" mass="7595">MLVGLERELSIRLEGVTGEPQFYVAFLLERMPQFLSCCFLISFDSSTRCFVSLFILYVRNMVSYGA</sequence>
<keyword evidence="2" id="KW-1185">Reference proteome</keyword>
<dbReference type="Gramene" id="CDY07883">
    <property type="protein sequence ID" value="CDY07883"/>
    <property type="gene ID" value="GSBRNA2T00125063001"/>
</dbReference>
<accession>A0A078F812</accession>
<evidence type="ECO:0000313" key="1">
    <source>
        <dbReference type="EMBL" id="CDY07883.1"/>
    </source>
</evidence>
<dbReference type="AlphaFoldDB" id="A0A078F812"/>
<protein>
    <submittedName>
        <fullName evidence="1">BnaC03g47390D protein</fullName>
    </submittedName>
</protein>
<organism evidence="1 2">
    <name type="scientific">Brassica napus</name>
    <name type="common">Rape</name>
    <dbReference type="NCBI Taxonomy" id="3708"/>
    <lineage>
        <taxon>Eukaryota</taxon>
        <taxon>Viridiplantae</taxon>
        <taxon>Streptophyta</taxon>
        <taxon>Embryophyta</taxon>
        <taxon>Tracheophyta</taxon>
        <taxon>Spermatophyta</taxon>
        <taxon>Magnoliopsida</taxon>
        <taxon>eudicotyledons</taxon>
        <taxon>Gunneridae</taxon>
        <taxon>Pentapetalae</taxon>
        <taxon>rosids</taxon>
        <taxon>malvids</taxon>
        <taxon>Brassicales</taxon>
        <taxon>Brassicaceae</taxon>
        <taxon>Brassiceae</taxon>
        <taxon>Brassica</taxon>
    </lineage>
</organism>
<name>A0A078F812_BRANA</name>
<evidence type="ECO:0000313" key="2">
    <source>
        <dbReference type="Proteomes" id="UP000028999"/>
    </source>
</evidence>
<reference evidence="1 2" key="1">
    <citation type="journal article" date="2014" name="Science">
        <title>Plant genetics. Early allopolyploid evolution in the post-Neolithic Brassica napus oilseed genome.</title>
        <authorList>
            <person name="Chalhoub B."/>
            <person name="Denoeud F."/>
            <person name="Liu S."/>
            <person name="Parkin I.A."/>
            <person name="Tang H."/>
            <person name="Wang X."/>
            <person name="Chiquet J."/>
            <person name="Belcram H."/>
            <person name="Tong C."/>
            <person name="Samans B."/>
            <person name="Correa M."/>
            <person name="Da Silva C."/>
            <person name="Just J."/>
            <person name="Falentin C."/>
            <person name="Koh C.S."/>
            <person name="Le Clainche I."/>
            <person name="Bernard M."/>
            <person name="Bento P."/>
            <person name="Noel B."/>
            <person name="Labadie K."/>
            <person name="Alberti A."/>
            <person name="Charles M."/>
            <person name="Arnaud D."/>
            <person name="Guo H."/>
            <person name="Daviaud C."/>
            <person name="Alamery S."/>
            <person name="Jabbari K."/>
            <person name="Zhao M."/>
            <person name="Edger P.P."/>
            <person name="Chelaifa H."/>
            <person name="Tack D."/>
            <person name="Lassalle G."/>
            <person name="Mestiri I."/>
            <person name="Schnel N."/>
            <person name="Le Paslier M.C."/>
            <person name="Fan G."/>
            <person name="Renault V."/>
            <person name="Bayer P.E."/>
            <person name="Golicz A.A."/>
            <person name="Manoli S."/>
            <person name="Lee T.H."/>
            <person name="Thi V.H."/>
            <person name="Chalabi S."/>
            <person name="Hu Q."/>
            <person name="Fan C."/>
            <person name="Tollenaere R."/>
            <person name="Lu Y."/>
            <person name="Battail C."/>
            <person name="Shen J."/>
            <person name="Sidebottom C.H."/>
            <person name="Wang X."/>
            <person name="Canaguier A."/>
            <person name="Chauveau A."/>
            <person name="Berard A."/>
            <person name="Deniot G."/>
            <person name="Guan M."/>
            <person name="Liu Z."/>
            <person name="Sun F."/>
            <person name="Lim Y.P."/>
            <person name="Lyons E."/>
            <person name="Town C.D."/>
            <person name="Bancroft I."/>
            <person name="Wang X."/>
            <person name="Meng J."/>
            <person name="Ma J."/>
            <person name="Pires J.C."/>
            <person name="King G.J."/>
            <person name="Brunel D."/>
            <person name="Delourme R."/>
            <person name="Renard M."/>
            <person name="Aury J.M."/>
            <person name="Adams K.L."/>
            <person name="Batley J."/>
            <person name="Snowdon R.J."/>
            <person name="Tost J."/>
            <person name="Edwards D."/>
            <person name="Zhou Y."/>
            <person name="Hua W."/>
            <person name="Sharpe A.G."/>
            <person name="Paterson A.H."/>
            <person name="Guan C."/>
            <person name="Wincker P."/>
        </authorList>
    </citation>
    <scope>NUCLEOTIDE SEQUENCE [LARGE SCALE GENOMIC DNA]</scope>
    <source>
        <strain evidence="2">cv. Darmor-bzh</strain>
    </source>
</reference>
<dbReference type="EMBL" id="LK031981">
    <property type="protein sequence ID" value="CDY07883.1"/>
    <property type="molecule type" value="Genomic_DNA"/>
</dbReference>
<proteinExistence type="predicted"/>
<dbReference type="Proteomes" id="UP000028999">
    <property type="component" value="Unassembled WGS sequence"/>
</dbReference>
<dbReference type="PaxDb" id="3708-A0A078F812"/>